<reference evidence="1 2" key="1">
    <citation type="submission" date="2016-10" db="EMBL/GenBank/DDBJ databases">
        <authorList>
            <person name="de Groot N.N."/>
        </authorList>
    </citation>
    <scope>NUCLEOTIDE SEQUENCE [LARGE SCALE GENOMIC DNA]</scope>
    <source>
        <strain evidence="1 2">DSM 45514</strain>
    </source>
</reference>
<sequence>MKSSRRVKRGDCVGVLFRDDNGRVRVRNGVLLRRRRRRSLRLRRLNRSGKIVVSRIPKNRVIRLRKLDN</sequence>
<gene>
    <name evidence="1" type="ORF">SAMN04488112_10548</name>
</gene>
<organism evidence="1 2">
    <name type="scientific">Melghirimyces thermohalophilus</name>
    <dbReference type="NCBI Taxonomy" id="1236220"/>
    <lineage>
        <taxon>Bacteria</taxon>
        <taxon>Bacillati</taxon>
        <taxon>Bacillota</taxon>
        <taxon>Bacilli</taxon>
        <taxon>Bacillales</taxon>
        <taxon>Thermoactinomycetaceae</taxon>
        <taxon>Melghirimyces</taxon>
    </lineage>
</organism>
<accession>A0A1G6K320</accession>
<dbReference type="AlphaFoldDB" id="A0A1G6K320"/>
<evidence type="ECO:0000313" key="1">
    <source>
        <dbReference type="EMBL" id="SDC25442.1"/>
    </source>
</evidence>
<name>A0A1G6K320_9BACL</name>
<proteinExistence type="predicted"/>
<dbReference type="Proteomes" id="UP000199387">
    <property type="component" value="Unassembled WGS sequence"/>
</dbReference>
<evidence type="ECO:0000313" key="2">
    <source>
        <dbReference type="Proteomes" id="UP000199387"/>
    </source>
</evidence>
<dbReference type="EMBL" id="FMZA01000005">
    <property type="protein sequence ID" value="SDC25442.1"/>
    <property type="molecule type" value="Genomic_DNA"/>
</dbReference>
<protein>
    <submittedName>
        <fullName evidence="1">Uncharacterized protein</fullName>
    </submittedName>
</protein>
<keyword evidence="2" id="KW-1185">Reference proteome</keyword>